<sequence>EEFHEPPHRGNRGGRRRRDNEVDRDLGSIKLNIPTFKGRSDPEAYLEPISTWAEMKSIMRKRFVPSHYFRDLYRKLQTMSQGTKTVDEYFKEMEIAMIRANVDEDREATMARFLSGLNRDIANIVELQHHIELEDKVHTTMKVERQLRTKVSFQRSFSSNLYPSSKAKEGSPKINFGAASKTQNETSNTKGHMVDKGKAVASSSRSPDIKCFRCQGFGHIASECINKRFMILRENGVPRRPHLKMEEAEQQRENIFHMRCLVLGKVCMLIVDGGSCANVASCEMVEKLNLPTTKHTNPYKLQWLNDCGEIRVTKQVLMSFSIGNYKDEVLCDVVPMHASHILLGRPWKFERRVTYDGFLNRYSLKHENRSIQLVSLNPQQ</sequence>
<keyword evidence="1" id="KW-0863">Zinc-finger</keyword>
<proteinExistence type="predicted"/>
<feature type="non-terminal residue" evidence="4">
    <location>
        <position position="1"/>
    </location>
</feature>
<dbReference type="AlphaFoldDB" id="A0A9N7N3J6"/>
<evidence type="ECO:0000313" key="5">
    <source>
        <dbReference type="Proteomes" id="UP001153555"/>
    </source>
</evidence>
<feature type="domain" description="CCHC-type" evidence="3">
    <location>
        <begin position="210"/>
        <end position="224"/>
    </location>
</feature>
<accession>A0A9N7N3J6</accession>
<evidence type="ECO:0000313" key="4">
    <source>
        <dbReference type="EMBL" id="CAA0819685.1"/>
    </source>
</evidence>
<feature type="region of interest" description="Disordered" evidence="2">
    <location>
        <begin position="162"/>
        <end position="192"/>
    </location>
</feature>
<feature type="non-terminal residue" evidence="4">
    <location>
        <position position="380"/>
    </location>
</feature>
<keyword evidence="5" id="KW-1185">Reference proteome</keyword>
<dbReference type="SUPFAM" id="SSF57756">
    <property type="entry name" value="Retrovirus zinc finger-like domains"/>
    <property type="match status" value="1"/>
</dbReference>
<keyword evidence="1" id="KW-0862">Zinc</keyword>
<evidence type="ECO:0000256" key="2">
    <source>
        <dbReference type="SAM" id="MobiDB-lite"/>
    </source>
</evidence>
<evidence type="ECO:0000256" key="1">
    <source>
        <dbReference type="PROSITE-ProRule" id="PRU00047"/>
    </source>
</evidence>
<dbReference type="GO" id="GO:0008270">
    <property type="term" value="F:zinc ion binding"/>
    <property type="evidence" value="ECO:0007669"/>
    <property type="project" value="UniProtKB-KW"/>
</dbReference>
<keyword evidence="1" id="KW-0479">Metal-binding</keyword>
<dbReference type="GO" id="GO:0003676">
    <property type="term" value="F:nucleic acid binding"/>
    <property type="evidence" value="ECO:0007669"/>
    <property type="project" value="InterPro"/>
</dbReference>
<dbReference type="OrthoDB" id="1719899at2759"/>
<dbReference type="EMBL" id="CACSLK010019333">
    <property type="protein sequence ID" value="CAA0819685.1"/>
    <property type="molecule type" value="Genomic_DNA"/>
</dbReference>
<dbReference type="Pfam" id="PF03732">
    <property type="entry name" value="Retrotrans_gag"/>
    <property type="match status" value="1"/>
</dbReference>
<dbReference type="InterPro" id="IPR021109">
    <property type="entry name" value="Peptidase_aspartic_dom_sf"/>
</dbReference>
<dbReference type="InterPro" id="IPR001878">
    <property type="entry name" value="Znf_CCHC"/>
</dbReference>
<dbReference type="PANTHER" id="PTHR35046">
    <property type="entry name" value="ZINC KNUCKLE (CCHC-TYPE) FAMILY PROTEIN"/>
    <property type="match status" value="1"/>
</dbReference>
<feature type="region of interest" description="Disordered" evidence="2">
    <location>
        <begin position="1"/>
        <end position="23"/>
    </location>
</feature>
<dbReference type="Gene3D" id="2.40.70.10">
    <property type="entry name" value="Acid Proteases"/>
    <property type="match status" value="1"/>
</dbReference>
<dbReference type="SMART" id="SM00343">
    <property type="entry name" value="ZnF_C2HC"/>
    <property type="match status" value="1"/>
</dbReference>
<dbReference type="Pfam" id="PF00098">
    <property type="entry name" value="zf-CCHC"/>
    <property type="match status" value="1"/>
</dbReference>
<dbReference type="PANTHER" id="PTHR35046:SF9">
    <property type="entry name" value="RNA-DIRECTED DNA POLYMERASE"/>
    <property type="match status" value="1"/>
</dbReference>
<evidence type="ECO:0000259" key="3">
    <source>
        <dbReference type="PROSITE" id="PS50158"/>
    </source>
</evidence>
<dbReference type="InterPro" id="IPR005162">
    <property type="entry name" value="Retrotrans_gag_dom"/>
</dbReference>
<gene>
    <name evidence="4" type="ORF">SHERM_18036</name>
</gene>
<name>A0A9N7N3J6_STRHE</name>
<dbReference type="PROSITE" id="PS50158">
    <property type="entry name" value="ZF_CCHC"/>
    <property type="match status" value="1"/>
</dbReference>
<dbReference type="CDD" id="cd00303">
    <property type="entry name" value="retropepsin_like"/>
    <property type="match status" value="1"/>
</dbReference>
<comment type="caution">
    <text evidence="4">The sequence shown here is derived from an EMBL/GenBank/DDBJ whole genome shotgun (WGS) entry which is preliminary data.</text>
</comment>
<dbReference type="Proteomes" id="UP001153555">
    <property type="component" value="Unassembled WGS sequence"/>
</dbReference>
<dbReference type="InterPro" id="IPR036875">
    <property type="entry name" value="Znf_CCHC_sf"/>
</dbReference>
<protein>
    <recommendedName>
        <fullName evidence="3">CCHC-type domain-containing protein</fullName>
    </recommendedName>
</protein>
<feature type="compositionally biased region" description="Polar residues" evidence="2">
    <location>
        <begin position="180"/>
        <end position="190"/>
    </location>
</feature>
<organism evidence="4 5">
    <name type="scientific">Striga hermonthica</name>
    <name type="common">Purple witchweed</name>
    <name type="synonym">Buchnera hermonthica</name>
    <dbReference type="NCBI Taxonomy" id="68872"/>
    <lineage>
        <taxon>Eukaryota</taxon>
        <taxon>Viridiplantae</taxon>
        <taxon>Streptophyta</taxon>
        <taxon>Embryophyta</taxon>
        <taxon>Tracheophyta</taxon>
        <taxon>Spermatophyta</taxon>
        <taxon>Magnoliopsida</taxon>
        <taxon>eudicotyledons</taxon>
        <taxon>Gunneridae</taxon>
        <taxon>Pentapetalae</taxon>
        <taxon>asterids</taxon>
        <taxon>lamiids</taxon>
        <taxon>Lamiales</taxon>
        <taxon>Orobanchaceae</taxon>
        <taxon>Buchnereae</taxon>
        <taxon>Striga</taxon>
    </lineage>
</organism>
<reference evidence="4" key="1">
    <citation type="submission" date="2019-12" db="EMBL/GenBank/DDBJ databases">
        <authorList>
            <person name="Scholes J."/>
        </authorList>
    </citation>
    <scope>NUCLEOTIDE SEQUENCE</scope>
</reference>